<feature type="transmembrane region" description="Helical" evidence="1">
    <location>
        <begin position="17"/>
        <end position="39"/>
    </location>
</feature>
<name>A0A429Y6U3_9BACI</name>
<feature type="transmembrane region" description="Helical" evidence="1">
    <location>
        <begin position="135"/>
        <end position="156"/>
    </location>
</feature>
<proteinExistence type="predicted"/>
<gene>
    <name evidence="2" type="ORF">D4T97_001040</name>
</gene>
<keyword evidence="1" id="KW-1133">Transmembrane helix</keyword>
<keyword evidence="1" id="KW-0472">Membrane</keyword>
<accession>A0A429Y6U3</accession>
<dbReference type="OrthoDB" id="2663350at2"/>
<evidence type="ECO:0000313" key="2">
    <source>
        <dbReference type="EMBL" id="RST77115.1"/>
    </source>
</evidence>
<feature type="transmembrane region" description="Helical" evidence="1">
    <location>
        <begin position="82"/>
        <end position="107"/>
    </location>
</feature>
<dbReference type="AlphaFoldDB" id="A0A429Y6U3"/>
<protein>
    <submittedName>
        <fullName evidence="2">Uncharacterized protein</fullName>
    </submittedName>
</protein>
<feature type="transmembrane region" description="Helical" evidence="1">
    <location>
        <begin position="203"/>
        <end position="222"/>
    </location>
</feature>
<dbReference type="EMBL" id="QYTV02000001">
    <property type="protein sequence ID" value="RST77115.1"/>
    <property type="molecule type" value="Genomic_DNA"/>
</dbReference>
<dbReference type="Proteomes" id="UP000287156">
    <property type="component" value="Unassembled WGS sequence"/>
</dbReference>
<feature type="transmembrane region" description="Helical" evidence="1">
    <location>
        <begin position="163"/>
        <end position="183"/>
    </location>
</feature>
<sequence length="227" mass="26220">MNIQSVVNIHRKDRWSWIYIPALILSLSYFVNLLVSLLINNDEKFYTGGVTSIFVYVLVLGIMVVAQSFPFAVGMSVTRKDYYYGTAFMGLAVNFIIAALMCIFAYLENMSNGWGERFHFFHFPYLNDGTFFEQLIMYMIQLTFLFFLGFLIGSFARRFGGKGMLLLSLGAFLIVSIVVFLFHQFHVWSDIFQWFNSQTAAGLSYWLLPFILFNMAVSYILLRKASI</sequence>
<keyword evidence="1" id="KW-0812">Transmembrane</keyword>
<comment type="caution">
    <text evidence="2">The sequence shown here is derived from an EMBL/GenBank/DDBJ whole genome shotgun (WGS) entry which is preliminary data.</text>
</comment>
<organism evidence="2 3">
    <name type="scientific">Siminovitchia acidinfaciens</name>
    <dbReference type="NCBI Taxonomy" id="2321395"/>
    <lineage>
        <taxon>Bacteria</taxon>
        <taxon>Bacillati</taxon>
        <taxon>Bacillota</taxon>
        <taxon>Bacilli</taxon>
        <taxon>Bacillales</taxon>
        <taxon>Bacillaceae</taxon>
        <taxon>Siminovitchia</taxon>
    </lineage>
</organism>
<dbReference type="RefSeq" id="WP_126046800.1">
    <property type="nucleotide sequence ID" value="NZ_QYTV02000001.1"/>
</dbReference>
<feature type="transmembrane region" description="Helical" evidence="1">
    <location>
        <begin position="45"/>
        <end position="70"/>
    </location>
</feature>
<evidence type="ECO:0000313" key="3">
    <source>
        <dbReference type="Proteomes" id="UP000287156"/>
    </source>
</evidence>
<keyword evidence="3" id="KW-1185">Reference proteome</keyword>
<reference evidence="2" key="1">
    <citation type="submission" date="2018-12" db="EMBL/GenBank/DDBJ databases">
        <authorList>
            <person name="Sun L."/>
            <person name="Chen Z."/>
        </authorList>
    </citation>
    <scope>NUCLEOTIDE SEQUENCE [LARGE SCALE GENOMIC DNA]</scope>
    <source>
        <strain evidence="2">3-2-2</strain>
    </source>
</reference>
<evidence type="ECO:0000256" key="1">
    <source>
        <dbReference type="SAM" id="Phobius"/>
    </source>
</evidence>